<protein>
    <submittedName>
        <fullName evidence="2">Uncharacterized protein</fullName>
    </submittedName>
</protein>
<evidence type="ECO:0000256" key="1">
    <source>
        <dbReference type="SAM" id="MobiDB-lite"/>
    </source>
</evidence>
<dbReference type="EMBL" id="KY774314">
    <property type="protein sequence ID" value="ART32264.1"/>
    <property type="molecule type" value="Genomic_DNA"/>
</dbReference>
<organism evidence="2">
    <name type="scientific">Utricularia reniformis</name>
    <dbReference type="NCBI Taxonomy" id="192314"/>
    <lineage>
        <taxon>Eukaryota</taxon>
        <taxon>Viridiplantae</taxon>
        <taxon>Streptophyta</taxon>
        <taxon>Embryophyta</taxon>
        <taxon>Tracheophyta</taxon>
        <taxon>Spermatophyta</taxon>
        <taxon>Magnoliopsida</taxon>
        <taxon>eudicotyledons</taxon>
        <taxon>Gunneridae</taxon>
        <taxon>Pentapetalae</taxon>
        <taxon>asterids</taxon>
        <taxon>lamiids</taxon>
        <taxon>Lamiales</taxon>
        <taxon>Lentibulariaceae</taxon>
        <taxon>Utricularia</taxon>
    </lineage>
</organism>
<feature type="region of interest" description="Disordered" evidence="1">
    <location>
        <begin position="1"/>
        <end position="20"/>
    </location>
</feature>
<reference evidence="2" key="1">
    <citation type="submission" date="2017-03" db="EMBL/GenBank/DDBJ databases">
        <title>The mitochondrial genome of the carnivorous plant Utricularia reniformis (Lentibulariaceae): structure, comparative analysis and evolutionary landmarks.</title>
        <authorList>
            <person name="Silva S.R."/>
            <person name="Alvarenga D.O."/>
            <person name="Michael T.P."/>
            <person name="Miranda V.F.O."/>
            <person name="Varani A.M."/>
        </authorList>
    </citation>
    <scope>NUCLEOTIDE SEQUENCE</scope>
</reference>
<proteinExistence type="predicted"/>
<evidence type="ECO:0000313" key="2">
    <source>
        <dbReference type="EMBL" id="ART32264.1"/>
    </source>
</evidence>
<name>A0A1Y0B4E7_9LAMI</name>
<dbReference type="AlphaFoldDB" id="A0A1Y0B4E7"/>
<accession>A0A1Y0B4E7</accession>
<sequence>MIFRATLSRDGSGSRNRASIARVRSRMDMNLYSRSR</sequence>
<gene>
    <name evidence="2" type="ORF">AEK19_MT2111</name>
</gene>
<keyword evidence="2" id="KW-0496">Mitochondrion</keyword>
<geneLocation type="mitochondrion" evidence="2"/>